<dbReference type="Gene3D" id="1.10.260.40">
    <property type="entry name" value="lambda repressor-like DNA-binding domains"/>
    <property type="match status" value="1"/>
</dbReference>
<dbReference type="CDD" id="cd00093">
    <property type="entry name" value="HTH_XRE"/>
    <property type="match status" value="1"/>
</dbReference>
<dbReference type="Gene3D" id="1.25.40.10">
    <property type="entry name" value="Tetratricopeptide repeat domain"/>
    <property type="match status" value="1"/>
</dbReference>
<dbReference type="InterPro" id="IPR011990">
    <property type="entry name" value="TPR-like_helical_dom_sf"/>
</dbReference>
<organism evidence="2 3">
    <name type="scientific">Alicyclobacillus tolerans</name>
    <dbReference type="NCBI Taxonomy" id="90970"/>
    <lineage>
        <taxon>Bacteria</taxon>
        <taxon>Bacillati</taxon>
        <taxon>Bacillota</taxon>
        <taxon>Bacilli</taxon>
        <taxon>Bacillales</taxon>
        <taxon>Alicyclobacillaceae</taxon>
        <taxon>Alicyclobacillus</taxon>
    </lineage>
</organism>
<protein>
    <submittedName>
        <fullName evidence="2">Transcriptional regulator with XRE-family HTH domain/Tfp pilus assembly protein PilF</fullName>
    </submittedName>
</protein>
<dbReference type="InterPro" id="IPR053163">
    <property type="entry name" value="HTH-type_regulator_Rgg"/>
</dbReference>
<gene>
    <name evidence="2" type="ORF">J2S04_002325</name>
</gene>
<dbReference type="EMBL" id="JAURUO010000013">
    <property type="protein sequence ID" value="MDP9729352.1"/>
    <property type="molecule type" value="Genomic_DNA"/>
</dbReference>
<accession>A0ABT9LYL9</accession>
<reference evidence="2 3" key="1">
    <citation type="submission" date="2023-07" db="EMBL/GenBank/DDBJ databases">
        <title>Genomic Encyclopedia of Type Strains, Phase IV (KMG-IV): sequencing the most valuable type-strain genomes for metagenomic binning, comparative biology and taxonomic classification.</title>
        <authorList>
            <person name="Goeker M."/>
        </authorList>
    </citation>
    <scope>NUCLEOTIDE SEQUENCE [LARGE SCALE GENOMIC DNA]</scope>
    <source>
        <strain evidence="2 3">DSM 25924</strain>
    </source>
</reference>
<dbReference type="SUPFAM" id="SSF47413">
    <property type="entry name" value="lambda repressor-like DNA-binding domains"/>
    <property type="match status" value="1"/>
</dbReference>
<dbReference type="SMART" id="SM00530">
    <property type="entry name" value="HTH_XRE"/>
    <property type="match status" value="1"/>
</dbReference>
<name>A0ABT9LYL9_9BACL</name>
<evidence type="ECO:0000313" key="2">
    <source>
        <dbReference type="EMBL" id="MDP9729352.1"/>
    </source>
</evidence>
<dbReference type="PANTHER" id="PTHR37038">
    <property type="entry name" value="TRANSCRIPTIONAL REGULATOR-RELATED"/>
    <property type="match status" value="1"/>
</dbReference>
<dbReference type="InterPro" id="IPR001387">
    <property type="entry name" value="Cro/C1-type_HTH"/>
</dbReference>
<proteinExistence type="predicted"/>
<dbReference type="Proteomes" id="UP001229209">
    <property type="component" value="Unassembled WGS sequence"/>
</dbReference>
<dbReference type="RefSeq" id="WP_238413782.1">
    <property type="nucleotide sequence ID" value="NZ_JAURUO010000013.1"/>
</dbReference>
<dbReference type="SMART" id="SM00028">
    <property type="entry name" value="TPR"/>
    <property type="match status" value="1"/>
</dbReference>
<evidence type="ECO:0000259" key="1">
    <source>
        <dbReference type="PROSITE" id="PS50943"/>
    </source>
</evidence>
<dbReference type="PROSITE" id="PS50943">
    <property type="entry name" value="HTH_CROC1"/>
    <property type="match status" value="1"/>
</dbReference>
<dbReference type="Pfam" id="PF01381">
    <property type="entry name" value="HTH_3"/>
    <property type="match status" value="1"/>
</dbReference>
<sequence length="405" mass="46493">MPTIGEILRSLRLEKNLKQSDLVTDGITAATISQYEANRRTPSFQQLEALAKKLNVSVSVFFPDNHKTTYQQILTTLLLQAEKAQNHHYWDEALENWDAALIFCRSHHFLSHVFHILHQKGKVLAELNQPQLVIDTLLPLLVHSEFSCNYEISYDILWLLAKCSRELGQWEQSNTFIKMASELLSPSDERWVRMQINLGTGYYNLGDWANALHCFHQAILHAEEYGMGICEAWAHIGISTTYLGQGKIEGVSQHLSRAKYLADLLENPQLYKILVLNEITYHRLSQHWSIAQSLIKEFRHLRDSSESEQAECLHEQILLAAALKDRPLGEEGIHEFEKTRVSGPLRGLLWLATAEFYSAVDDMDQAVHSLRHAMNLLSLTHYRDTQNLQRITKILEERMGLGCVK</sequence>
<evidence type="ECO:0000313" key="3">
    <source>
        <dbReference type="Proteomes" id="UP001229209"/>
    </source>
</evidence>
<keyword evidence="3" id="KW-1185">Reference proteome</keyword>
<dbReference type="SUPFAM" id="SSF48452">
    <property type="entry name" value="TPR-like"/>
    <property type="match status" value="1"/>
</dbReference>
<dbReference type="InterPro" id="IPR010982">
    <property type="entry name" value="Lambda_DNA-bd_dom_sf"/>
</dbReference>
<feature type="domain" description="HTH cro/C1-type" evidence="1">
    <location>
        <begin position="8"/>
        <end position="61"/>
    </location>
</feature>
<comment type="caution">
    <text evidence="2">The sequence shown here is derived from an EMBL/GenBank/DDBJ whole genome shotgun (WGS) entry which is preliminary data.</text>
</comment>
<dbReference type="InterPro" id="IPR019734">
    <property type="entry name" value="TPR_rpt"/>
</dbReference>